<dbReference type="SUPFAM" id="SSF51215">
    <property type="entry name" value="Regulatory protein AraC"/>
    <property type="match status" value="1"/>
</dbReference>
<evidence type="ECO:0000259" key="5">
    <source>
        <dbReference type="PROSITE" id="PS01124"/>
    </source>
</evidence>
<accession>A0A1E5XST4</accession>
<reference evidence="6 7" key="1">
    <citation type="journal article" date="2015" name="Genome Announc.">
        <title>Genome Assemblies of Three Soil-Associated Devosia species: D. insulae, D. limi, and D. soli.</title>
        <authorList>
            <person name="Hassan Y.I."/>
            <person name="Lepp D."/>
            <person name="Zhou T."/>
        </authorList>
    </citation>
    <scope>NUCLEOTIDE SEQUENCE [LARGE SCALE GENOMIC DNA]</scope>
    <source>
        <strain evidence="6 7">DS-56</strain>
    </source>
</reference>
<evidence type="ECO:0000256" key="4">
    <source>
        <dbReference type="ARBA" id="ARBA00023163"/>
    </source>
</evidence>
<dbReference type="PANTHER" id="PTHR46796">
    <property type="entry name" value="HTH-TYPE TRANSCRIPTIONAL ACTIVATOR RHAS-RELATED"/>
    <property type="match status" value="1"/>
</dbReference>
<feature type="domain" description="HTH araC/xylS-type" evidence="5">
    <location>
        <begin position="168"/>
        <end position="265"/>
    </location>
</feature>
<gene>
    <name evidence="6" type="ORF">VW23_015205</name>
</gene>
<keyword evidence="4" id="KW-0804">Transcription</keyword>
<name>A0A1E5XST4_9HYPH</name>
<dbReference type="InterPro" id="IPR009057">
    <property type="entry name" value="Homeodomain-like_sf"/>
</dbReference>
<keyword evidence="2" id="KW-0238">DNA-binding</keyword>
<evidence type="ECO:0000256" key="2">
    <source>
        <dbReference type="ARBA" id="ARBA00023125"/>
    </source>
</evidence>
<dbReference type="PRINTS" id="PR00032">
    <property type="entry name" value="HTHARAC"/>
</dbReference>
<comment type="caution">
    <text evidence="6">The sequence shown here is derived from an EMBL/GenBank/DDBJ whole genome shotgun (WGS) entry which is preliminary data.</text>
</comment>
<dbReference type="PROSITE" id="PS00041">
    <property type="entry name" value="HTH_ARAC_FAMILY_1"/>
    <property type="match status" value="1"/>
</dbReference>
<dbReference type="InterPro" id="IPR037923">
    <property type="entry name" value="HTH-like"/>
</dbReference>
<protein>
    <submittedName>
        <fullName evidence="6">AraC family transcriptional regulator</fullName>
    </submittedName>
</protein>
<dbReference type="Pfam" id="PF12833">
    <property type="entry name" value="HTH_18"/>
    <property type="match status" value="1"/>
</dbReference>
<keyword evidence="1" id="KW-0805">Transcription regulation</keyword>
<dbReference type="InterPro" id="IPR003313">
    <property type="entry name" value="AraC-bd"/>
</dbReference>
<dbReference type="EMBL" id="LAJE02000151">
    <property type="protein sequence ID" value="OEO31633.1"/>
    <property type="molecule type" value="Genomic_DNA"/>
</dbReference>
<dbReference type="InterPro" id="IPR018062">
    <property type="entry name" value="HTH_AraC-typ_CS"/>
</dbReference>
<dbReference type="AlphaFoldDB" id="A0A1E5XST4"/>
<proteinExistence type="predicted"/>
<dbReference type="SMART" id="SM00342">
    <property type="entry name" value="HTH_ARAC"/>
    <property type="match status" value="1"/>
</dbReference>
<dbReference type="Pfam" id="PF02311">
    <property type="entry name" value="AraC_binding"/>
    <property type="match status" value="1"/>
</dbReference>
<dbReference type="InterPro" id="IPR018060">
    <property type="entry name" value="HTH_AraC"/>
</dbReference>
<keyword evidence="7" id="KW-1185">Reference proteome</keyword>
<evidence type="ECO:0000256" key="3">
    <source>
        <dbReference type="ARBA" id="ARBA00023159"/>
    </source>
</evidence>
<dbReference type="PROSITE" id="PS01124">
    <property type="entry name" value="HTH_ARAC_FAMILY_2"/>
    <property type="match status" value="1"/>
</dbReference>
<dbReference type="GO" id="GO:0003700">
    <property type="term" value="F:DNA-binding transcription factor activity"/>
    <property type="evidence" value="ECO:0007669"/>
    <property type="project" value="InterPro"/>
</dbReference>
<keyword evidence="3" id="KW-0010">Activator</keyword>
<evidence type="ECO:0000256" key="1">
    <source>
        <dbReference type="ARBA" id="ARBA00023015"/>
    </source>
</evidence>
<evidence type="ECO:0000313" key="7">
    <source>
        <dbReference type="Proteomes" id="UP000095463"/>
    </source>
</evidence>
<dbReference type="PANTHER" id="PTHR46796:SF2">
    <property type="entry name" value="TRANSCRIPTIONAL REGULATORY PROTEIN"/>
    <property type="match status" value="1"/>
</dbReference>
<dbReference type="SUPFAM" id="SSF46689">
    <property type="entry name" value="Homeodomain-like"/>
    <property type="match status" value="2"/>
</dbReference>
<dbReference type="Proteomes" id="UP000095463">
    <property type="component" value="Unassembled WGS sequence"/>
</dbReference>
<organism evidence="6 7">
    <name type="scientific">Devosia insulae DS-56</name>
    <dbReference type="NCBI Taxonomy" id="1116389"/>
    <lineage>
        <taxon>Bacteria</taxon>
        <taxon>Pseudomonadati</taxon>
        <taxon>Pseudomonadota</taxon>
        <taxon>Alphaproteobacteria</taxon>
        <taxon>Hyphomicrobiales</taxon>
        <taxon>Devosiaceae</taxon>
        <taxon>Devosia</taxon>
    </lineage>
</organism>
<dbReference type="InterPro" id="IPR050204">
    <property type="entry name" value="AraC_XylS_family_regulators"/>
</dbReference>
<dbReference type="InterPro" id="IPR020449">
    <property type="entry name" value="Tscrpt_reg_AraC-type_HTH"/>
</dbReference>
<sequence length="269" mass="29566">MCSATNDAVRAAPGYPGLERIEARFVGNAYARHRHDTYALGVTLRGVQSFWYRGEVRASLPGQVIILHPDEIHDGGAGTEQGLTYRMLYLDPALVQAGLQNAGLPFVAEPVVDDVALRSALLEAFGDMDEMLEPLVADQVVTELTEGLSRRADAPPKRASLLDLVALARVAELLNHAGLQPIRSDELEAVSGLDRFTLARQFRARFGTSPHRYLTMRRVTQGRRLLAAGQSIANVAAETGFADQSHFHRHFLKAFGMTPGRWQRLVASR</sequence>
<dbReference type="GO" id="GO:0043565">
    <property type="term" value="F:sequence-specific DNA binding"/>
    <property type="evidence" value="ECO:0007669"/>
    <property type="project" value="InterPro"/>
</dbReference>
<evidence type="ECO:0000313" key="6">
    <source>
        <dbReference type="EMBL" id="OEO31633.1"/>
    </source>
</evidence>
<dbReference type="Gene3D" id="1.10.10.60">
    <property type="entry name" value="Homeodomain-like"/>
    <property type="match status" value="2"/>
</dbReference>